<name>A0A2P6TB46_CHLSO</name>
<accession>A0A2P6TB46</accession>
<evidence type="ECO:0000256" key="1">
    <source>
        <dbReference type="SAM" id="SignalP"/>
    </source>
</evidence>
<dbReference type="OrthoDB" id="539753at2759"/>
<evidence type="ECO:0000313" key="2">
    <source>
        <dbReference type="EMBL" id="PRW05773.1"/>
    </source>
</evidence>
<gene>
    <name evidence="2" type="ORF">C2E21_9549</name>
</gene>
<organism evidence="2 3">
    <name type="scientific">Chlorella sorokiniana</name>
    <name type="common">Freshwater green alga</name>
    <dbReference type="NCBI Taxonomy" id="3076"/>
    <lineage>
        <taxon>Eukaryota</taxon>
        <taxon>Viridiplantae</taxon>
        <taxon>Chlorophyta</taxon>
        <taxon>core chlorophytes</taxon>
        <taxon>Trebouxiophyceae</taxon>
        <taxon>Chlorellales</taxon>
        <taxon>Chlorellaceae</taxon>
        <taxon>Chlorella clade</taxon>
        <taxon>Chlorella</taxon>
    </lineage>
</organism>
<dbReference type="EMBL" id="LHPG02000029">
    <property type="protein sequence ID" value="PRW05773.1"/>
    <property type="molecule type" value="Genomic_DNA"/>
</dbReference>
<reference evidence="2 3" key="1">
    <citation type="journal article" date="2018" name="Plant J.">
        <title>Genome sequences of Chlorella sorokiniana UTEX 1602 and Micractinium conductrix SAG 241.80: implications to maltose excretion by a green alga.</title>
        <authorList>
            <person name="Arriola M.B."/>
            <person name="Velmurugan N."/>
            <person name="Zhang Y."/>
            <person name="Plunkett M.H."/>
            <person name="Hondzo H."/>
            <person name="Barney B.M."/>
        </authorList>
    </citation>
    <scope>NUCLEOTIDE SEQUENCE [LARGE SCALE GENOMIC DNA]</scope>
    <source>
        <strain evidence="3">UTEX 1602</strain>
    </source>
</reference>
<dbReference type="Proteomes" id="UP000239899">
    <property type="component" value="Unassembled WGS sequence"/>
</dbReference>
<keyword evidence="3" id="KW-1185">Reference proteome</keyword>
<proteinExistence type="predicted"/>
<keyword evidence="1" id="KW-0732">Signal</keyword>
<comment type="caution">
    <text evidence="2">The sequence shown here is derived from an EMBL/GenBank/DDBJ whole genome shotgun (WGS) entry which is preliminary data.</text>
</comment>
<sequence>MRRLATKARALLQLAAADGALASRPYSTLPPDVAAAASRAKFPTRRFQPAGGAGAAAEAAGAPPAAAAAAAQQAAAQQVQVASPWMLPWERRQLQGGELKWWEKMYWGVFVVGIALILFNRIEWEKTPDPAIEERRKRREAERQEAARMVLAGKSILVPWGTDDPFVGMTPQEIEDFCKQASGGASEADPFEGMTPQEIDAYIEKHGLPAGAQP</sequence>
<dbReference type="AlphaFoldDB" id="A0A2P6TB46"/>
<feature type="signal peptide" evidence="1">
    <location>
        <begin position="1"/>
        <end position="22"/>
    </location>
</feature>
<evidence type="ECO:0000313" key="3">
    <source>
        <dbReference type="Proteomes" id="UP000239899"/>
    </source>
</evidence>
<protein>
    <submittedName>
        <fullName evidence="2">Ankyrin repeat family</fullName>
    </submittedName>
</protein>
<feature type="chain" id="PRO_5015116573" evidence="1">
    <location>
        <begin position="23"/>
        <end position="214"/>
    </location>
</feature>